<keyword evidence="2" id="KW-1185">Reference proteome</keyword>
<dbReference type="Proteomes" id="UP001344906">
    <property type="component" value="Unassembled WGS sequence"/>
</dbReference>
<dbReference type="EMBL" id="BSRI01000001">
    <property type="protein sequence ID" value="GLV54083.1"/>
    <property type="molecule type" value="Genomic_DNA"/>
</dbReference>
<evidence type="ECO:0000313" key="1">
    <source>
        <dbReference type="EMBL" id="GLV54083.1"/>
    </source>
</evidence>
<gene>
    <name evidence="1" type="ORF">KDH_09320</name>
</gene>
<proteinExistence type="predicted"/>
<evidence type="ECO:0000313" key="2">
    <source>
        <dbReference type="Proteomes" id="UP001344906"/>
    </source>
</evidence>
<accession>A0ABQ6FIU0</accession>
<protein>
    <submittedName>
        <fullName evidence="1">Uncharacterized protein</fullName>
    </submittedName>
</protein>
<sequence>MAENGGGSLLCLDMAPTAGGQAGQVFSYDYGPDWVIAPSFAALLAQWAQWLEAGYYELDEFGGKHLEATLDGYNEYMMVRDKPKWKESP</sequence>
<organism evidence="1 2">
    <name type="scientific">Dictyobacter halimunensis</name>
    <dbReference type="NCBI Taxonomy" id="3026934"/>
    <lineage>
        <taxon>Bacteria</taxon>
        <taxon>Bacillati</taxon>
        <taxon>Chloroflexota</taxon>
        <taxon>Ktedonobacteria</taxon>
        <taxon>Ktedonobacterales</taxon>
        <taxon>Dictyobacteraceae</taxon>
        <taxon>Dictyobacter</taxon>
    </lineage>
</organism>
<reference evidence="1 2" key="1">
    <citation type="submission" date="2023-02" db="EMBL/GenBank/DDBJ databases">
        <title>Dictyobacter halimunensis sp. nov., a new member of the class Ktedonobacteria from forest soil in a geothermal area.</title>
        <authorList>
            <person name="Rachmania M.K."/>
            <person name="Ningsih F."/>
            <person name="Sakai Y."/>
            <person name="Yabe S."/>
            <person name="Yokota A."/>
            <person name="Sjamsuridzal W."/>
        </authorList>
    </citation>
    <scope>NUCLEOTIDE SEQUENCE [LARGE SCALE GENOMIC DNA]</scope>
    <source>
        <strain evidence="1 2">S3.2.2.5</strain>
    </source>
</reference>
<name>A0ABQ6FIU0_9CHLR</name>
<comment type="caution">
    <text evidence="1">The sequence shown here is derived from an EMBL/GenBank/DDBJ whole genome shotgun (WGS) entry which is preliminary data.</text>
</comment>